<evidence type="ECO:0000313" key="1">
    <source>
        <dbReference type="EMBL" id="KFI97814.1"/>
    </source>
</evidence>
<dbReference type="STRING" id="762211.BSTEL_0625"/>
<sequence>MEPVEKTVIDWLNADPELKDWPASMDVPAASTAARPTRFITVERTGGTEEWFRSLPLVAVQVWGTSSYEVADTATRLVLPRLKRLVELDPVADVDVTGMTHFPAPDGRPRYQILIQPTIKVNL</sequence>
<dbReference type="eggNOG" id="ENOG5031Y9I">
    <property type="taxonomic scope" value="Bacteria"/>
</dbReference>
<comment type="caution">
    <text evidence="1">The sequence shown here is derived from an EMBL/GenBank/DDBJ whole genome shotgun (WGS) entry which is preliminary data.</text>
</comment>
<keyword evidence="2" id="KW-1185">Reference proteome</keyword>
<dbReference type="OrthoDB" id="4794185at2"/>
<name>A0A087DQL4_9BIFI</name>
<proteinExistence type="predicted"/>
<evidence type="ECO:0000313" key="2">
    <source>
        <dbReference type="Proteomes" id="UP000029004"/>
    </source>
</evidence>
<dbReference type="EMBL" id="JGZP01000011">
    <property type="protein sequence ID" value="KFI97814.1"/>
    <property type="molecule type" value="Genomic_DNA"/>
</dbReference>
<dbReference type="RefSeq" id="WP_034527588.1">
    <property type="nucleotide sequence ID" value="NZ_JGZP01000011.1"/>
</dbReference>
<dbReference type="Proteomes" id="UP000029004">
    <property type="component" value="Unassembled WGS sequence"/>
</dbReference>
<dbReference type="AlphaFoldDB" id="A0A087DQL4"/>
<gene>
    <name evidence="1" type="ORF">BSTEL_0625</name>
</gene>
<accession>A0A087DQL4</accession>
<organism evidence="1 2">
    <name type="scientific">Bifidobacterium stellenboschense</name>
    <dbReference type="NCBI Taxonomy" id="762211"/>
    <lineage>
        <taxon>Bacteria</taxon>
        <taxon>Bacillati</taxon>
        <taxon>Actinomycetota</taxon>
        <taxon>Actinomycetes</taxon>
        <taxon>Bifidobacteriales</taxon>
        <taxon>Bifidobacteriaceae</taxon>
        <taxon>Bifidobacterium</taxon>
    </lineage>
</organism>
<reference evidence="1 2" key="1">
    <citation type="submission" date="2014-03" db="EMBL/GenBank/DDBJ databases">
        <title>Genomics of Bifidobacteria.</title>
        <authorList>
            <person name="Ventura M."/>
            <person name="Milani C."/>
            <person name="Lugli G.A."/>
        </authorList>
    </citation>
    <scope>NUCLEOTIDE SEQUENCE [LARGE SCALE GENOMIC DNA]</scope>
    <source>
        <strain evidence="1 2">DSM 23968</strain>
    </source>
</reference>
<protein>
    <submittedName>
        <fullName evidence="1">Phage protein</fullName>
    </submittedName>
</protein>